<sequence length="100" mass="11194">MLSHFLVEKNSGEFPHCFRHHGAEKGGKFLPFFVTKTRACASSGFTTGSVTVVLSAATNANAILRCCCFFLRNARLALLLGWHRLHQIWKRWWLMAGDGG</sequence>
<accession>A0ABD1PEZ1</accession>
<dbReference type="Proteomes" id="UP001604277">
    <property type="component" value="Unassembled WGS sequence"/>
</dbReference>
<proteinExistence type="predicted"/>
<protein>
    <submittedName>
        <fullName evidence="1">Uncharacterized protein</fullName>
    </submittedName>
</protein>
<dbReference type="AlphaFoldDB" id="A0ABD1PEZ1"/>
<organism evidence="1 2">
    <name type="scientific">Forsythia ovata</name>
    <dbReference type="NCBI Taxonomy" id="205694"/>
    <lineage>
        <taxon>Eukaryota</taxon>
        <taxon>Viridiplantae</taxon>
        <taxon>Streptophyta</taxon>
        <taxon>Embryophyta</taxon>
        <taxon>Tracheophyta</taxon>
        <taxon>Spermatophyta</taxon>
        <taxon>Magnoliopsida</taxon>
        <taxon>eudicotyledons</taxon>
        <taxon>Gunneridae</taxon>
        <taxon>Pentapetalae</taxon>
        <taxon>asterids</taxon>
        <taxon>lamiids</taxon>
        <taxon>Lamiales</taxon>
        <taxon>Oleaceae</taxon>
        <taxon>Forsythieae</taxon>
        <taxon>Forsythia</taxon>
    </lineage>
</organism>
<dbReference type="EMBL" id="JBFOLJ010000020">
    <property type="protein sequence ID" value="KAL2462463.1"/>
    <property type="molecule type" value="Genomic_DNA"/>
</dbReference>
<keyword evidence="2" id="KW-1185">Reference proteome</keyword>
<evidence type="ECO:0000313" key="2">
    <source>
        <dbReference type="Proteomes" id="UP001604277"/>
    </source>
</evidence>
<gene>
    <name evidence="1" type="ORF">Fot_53700</name>
</gene>
<name>A0ABD1PEZ1_9LAMI</name>
<comment type="caution">
    <text evidence="1">The sequence shown here is derived from an EMBL/GenBank/DDBJ whole genome shotgun (WGS) entry which is preliminary data.</text>
</comment>
<evidence type="ECO:0000313" key="1">
    <source>
        <dbReference type="EMBL" id="KAL2462463.1"/>
    </source>
</evidence>
<reference evidence="2" key="1">
    <citation type="submission" date="2024-07" db="EMBL/GenBank/DDBJ databases">
        <title>Two chromosome-level genome assemblies of Korean endemic species Abeliophyllum distichum and Forsythia ovata (Oleaceae).</title>
        <authorList>
            <person name="Jang H."/>
        </authorList>
    </citation>
    <scope>NUCLEOTIDE SEQUENCE [LARGE SCALE GENOMIC DNA]</scope>
</reference>